<protein>
    <submittedName>
        <fullName evidence="3">tRNA 2-thiouridine synthesizing protein A</fullName>
    </submittedName>
</protein>
<dbReference type="SUPFAM" id="SSF64307">
    <property type="entry name" value="SirA-like"/>
    <property type="match status" value="1"/>
</dbReference>
<reference evidence="3 4" key="1">
    <citation type="submission" date="2018-06" db="EMBL/GenBank/DDBJ databases">
        <title>Genomic Encyclopedia of Type Strains, Phase III (KMG-III): the genomes of soil and plant-associated and newly described type strains.</title>
        <authorList>
            <person name="Whitman W."/>
        </authorList>
    </citation>
    <scope>NUCLEOTIDE SEQUENCE [LARGE SCALE GENOMIC DNA]</scope>
    <source>
        <strain evidence="3 4">CECT 7730</strain>
    </source>
</reference>
<dbReference type="InterPro" id="IPR001455">
    <property type="entry name" value="TusA-like"/>
</dbReference>
<keyword evidence="4" id="KW-1185">Reference proteome</keyword>
<dbReference type="PANTHER" id="PTHR33279">
    <property type="entry name" value="SULFUR CARRIER PROTEIN YEDF-RELATED"/>
    <property type="match status" value="1"/>
</dbReference>
<dbReference type="InterPro" id="IPR036868">
    <property type="entry name" value="TusA-like_sf"/>
</dbReference>
<evidence type="ECO:0000313" key="4">
    <source>
        <dbReference type="Proteomes" id="UP000247551"/>
    </source>
</evidence>
<dbReference type="PANTHER" id="PTHR33279:SF2">
    <property type="entry name" value="SULFUR CARRIER PROTEIN TUSA"/>
    <property type="match status" value="1"/>
</dbReference>
<dbReference type="NCBIfam" id="NF001423">
    <property type="entry name" value="PRK00299.1"/>
    <property type="match status" value="1"/>
</dbReference>
<accession>A0A318VAV3</accession>
<feature type="domain" description="UPF0033" evidence="2">
    <location>
        <begin position="7"/>
        <end position="74"/>
    </location>
</feature>
<comment type="similarity">
    <text evidence="1">Belongs to the sulfur carrier protein TusA family.</text>
</comment>
<proteinExistence type="inferred from homology"/>
<dbReference type="AlphaFoldDB" id="A0A318VAV3"/>
<comment type="caution">
    <text evidence="3">The sequence shown here is derived from an EMBL/GenBank/DDBJ whole genome shotgun (WGS) entry which is preliminary data.</text>
</comment>
<dbReference type="Gene3D" id="3.30.110.40">
    <property type="entry name" value="TusA-like domain"/>
    <property type="match status" value="1"/>
</dbReference>
<dbReference type="EMBL" id="QKLW01000001">
    <property type="protein sequence ID" value="PYF84861.1"/>
    <property type="molecule type" value="Genomic_DNA"/>
</dbReference>
<evidence type="ECO:0000313" key="3">
    <source>
        <dbReference type="EMBL" id="PYF84861.1"/>
    </source>
</evidence>
<sequence length="77" mass="9035">MEHQALLDATDLLCPEPVMMLHAEMRKLTAKHVLKVIATDPSTTRDIPKFCQFLGHKLMKQEQEGDIYYYWIEKKES</sequence>
<organism evidence="3 4">
    <name type="scientific">Marinomonas alcarazii</name>
    <dbReference type="NCBI Taxonomy" id="491949"/>
    <lineage>
        <taxon>Bacteria</taxon>
        <taxon>Pseudomonadati</taxon>
        <taxon>Pseudomonadota</taxon>
        <taxon>Gammaproteobacteria</taxon>
        <taxon>Oceanospirillales</taxon>
        <taxon>Oceanospirillaceae</taxon>
        <taxon>Marinomonas</taxon>
    </lineage>
</organism>
<dbReference type="RefSeq" id="WP_110572620.1">
    <property type="nucleotide sequence ID" value="NZ_QKLW01000001.1"/>
</dbReference>
<dbReference type="Proteomes" id="UP000247551">
    <property type="component" value="Unassembled WGS sequence"/>
</dbReference>
<evidence type="ECO:0000259" key="2">
    <source>
        <dbReference type="Pfam" id="PF01206"/>
    </source>
</evidence>
<dbReference type="Pfam" id="PF01206">
    <property type="entry name" value="TusA"/>
    <property type="match status" value="1"/>
</dbReference>
<evidence type="ECO:0000256" key="1">
    <source>
        <dbReference type="ARBA" id="ARBA00008984"/>
    </source>
</evidence>
<gene>
    <name evidence="3" type="ORF">DFP75_101903</name>
</gene>
<name>A0A318VAV3_9GAMM</name>